<dbReference type="GO" id="GO:0000978">
    <property type="term" value="F:RNA polymerase II cis-regulatory region sequence-specific DNA binding"/>
    <property type="evidence" value="ECO:0007669"/>
    <property type="project" value="TreeGrafter"/>
</dbReference>
<keyword evidence="8" id="KW-1185">Reference proteome</keyword>
<reference evidence="7 8" key="1">
    <citation type="submission" date="2016-11" db="EMBL/GenBank/DDBJ databases">
        <title>The macronuclear genome of Stentor coeruleus: a giant cell with tiny introns.</title>
        <authorList>
            <person name="Slabodnick M."/>
            <person name="Ruby J.G."/>
            <person name="Reiff S.B."/>
            <person name="Swart E.C."/>
            <person name="Gosai S."/>
            <person name="Prabakaran S."/>
            <person name="Witkowska E."/>
            <person name="Larue G.E."/>
            <person name="Fisher S."/>
            <person name="Freeman R.M."/>
            <person name="Gunawardena J."/>
            <person name="Chu W."/>
            <person name="Stover N.A."/>
            <person name="Gregory B.D."/>
            <person name="Nowacki M."/>
            <person name="Derisi J."/>
            <person name="Roy S.W."/>
            <person name="Marshall W.F."/>
            <person name="Sood P."/>
        </authorList>
    </citation>
    <scope>NUCLEOTIDE SEQUENCE [LARGE SCALE GENOMIC DNA]</scope>
    <source>
        <strain evidence="7">WM001</strain>
    </source>
</reference>
<keyword evidence="1" id="KW-0805">Transcription regulation</keyword>
<evidence type="ECO:0000256" key="4">
    <source>
        <dbReference type="ARBA" id="ARBA00023242"/>
    </source>
</evidence>
<dbReference type="OrthoDB" id="2143914at2759"/>
<evidence type="ECO:0000259" key="6">
    <source>
        <dbReference type="PROSITE" id="PS51294"/>
    </source>
</evidence>
<keyword evidence="2" id="KW-0238">DNA-binding</keyword>
<dbReference type="Proteomes" id="UP000187209">
    <property type="component" value="Unassembled WGS sequence"/>
</dbReference>
<proteinExistence type="predicted"/>
<evidence type="ECO:0000313" key="7">
    <source>
        <dbReference type="EMBL" id="OMJ75514.1"/>
    </source>
</evidence>
<dbReference type="CDD" id="cd00167">
    <property type="entry name" value="SANT"/>
    <property type="match status" value="2"/>
</dbReference>
<evidence type="ECO:0008006" key="9">
    <source>
        <dbReference type="Google" id="ProtNLM"/>
    </source>
</evidence>
<dbReference type="InterPro" id="IPR009057">
    <property type="entry name" value="Homeodomain-like_sf"/>
</dbReference>
<dbReference type="Gene3D" id="1.10.10.60">
    <property type="entry name" value="Homeodomain-like"/>
    <property type="match status" value="2"/>
</dbReference>
<dbReference type="GO" id="GO:0042795">
    <property type="term" value="P:snRNA transcription by RNA polymerase II"/>
    <property type="evidence" value="ECO:0007669"/>
    <property type="project" value="TreeGrafter"/>
</dbReference>
<dbReference type="EMBL" id="MPUH01000686">
    <property type="protein sequence ID" value="OMJ75514.1"/>
    <property type="molecule type" value="Genomic_DNA"/>
</dbReference>
<dbReference type="GO" id="GO:0042796">
    <property type="term" value="P:snRNA transcription by RNA polymerase III"/>
    <property type="evidence" value="ECO:0007669"/>
    <property type="project" value="TreeGrafter"/>
</dbReference>
<dbReference type="AlphaFoldDB" id="A0A1R2BFL5"/>
<dbReference type="SUPFAM" id="SSF46689">
    <property type="entry name" value="Homeodomain-like"/>
    <property type="match status" value="1"/>
</dbReference>
<evidence type="ECO:0000256" key="2">
    <source>
        <dbReference type="ARBA" id="ARBA00023125"/>
    </source>
</evidence>
<feature type="domain" description="HTH myb-type" evidence="6">
    <location>
        <begin position="115"/>
        <end position="169"/>
    </location>
</feature>
<protein>
    <recommendedName>
        <fullName evidence="9">Myb-like DNA-binding domain containing protein</fullName>
    </recommendedName>
</protein>
<organism evidence="7 8">
    <name type="scientific">Stentor coeruleus</name>
    <dbReference type="NCBI Taxonomy" id="5963"/>
    <lineage>
        <taxon>Eukaryota</taxon>
        <taxon>Sar</taxon>
        <taxon>Alveolata</taxon>
        <taxon>Ciliophora</taxon>
        <taxon>Postciliodesmatophora</taxon>
        <taxon>Heterotrichea</taxon>
        <taxon>Heterotrichida</taxon>
        <taxon>Stentoridae</taxon>
        <taxon>Stentor</taxon>
    </lineage>
</organism>
<evidence type="ECO:0000313" key="8">
    <source>
        <dbReference type="Proteomes" id="UP000187209"/>
    </source>
</evidence>
<gene>
    <name evidence="7" type="ORF">SteCoe_25329</name>
</gene>
<comment type="caution">
    <text evidence="7">The sequence shown here is derived from an EMBL/GenBank/DDBJ whole genome shotgun (WGS) entry which is preliminary data.</text>
</comment>
<dbReference type="SMART" id="SM00717">
    <property type="entry name" value="SANT"/>
    <property type="match status" value="2"/>
</dbReference>
<dbReference type="PANTHER" id="PTHR46621">
    <property type="entry name" value="SNRNA-ACTIVATING PROTEIN COMPLEX SUBUNIT 4"/>
    <property type="match status" value="1"/>
</dbReference>
<feature type="domain" description="Myb-like" evidence="5">
    <location>
        <begin position="71"/>
        <end position="114"/>
    </location>
</feature>
<name>A0A1R2BFL5_9CILI</name>
<dbReference type="Pfam" id="PF00249">
    <property type="entry name" value="Myb_DNA-binding"/>
    <property type="match status" value="1"/>
</dbReference>
<sequence length="262" mass="30710">MDWTLAFENAKDFWEEIIPGLNFLCAEDRKPEKNNKEEVLLDQSVMSPQPRSLASSEFTEQNSLSITENKNWSPIDDAKLMQLVQQHNYDWKLIAKSMPKFSKPNIQQRWEFLIKNNNKHSFWKKEEDELIIKLYKAYNGNWKKISELVPGRSLAALKNRYYGVLKKREFQPKSEREATESPEPIHTALTVETMNSDDNQVRKCISPDISSQRNDETLTPEQKRGRISQLYNDMLVLQAQIRKAEEKIKKIQCPSTGKEFNK</sequence>
<dbReference type="Pfam" id="PF13921">
    <property type="entry name" value="Myb_DNA-bind_6"/>
    <property type="match status" value="1"/>
</dbReference>
<feature type="domain" description="Myb-like" evidence="5">
    <location>
        <begin position="115"/>
        <end position="165"/>
    </location>
</feature>
<evidence type="ECO:0000256" key="3">
    <source>
        <dbReference type="ARBA" id="ARBA00023163"/>
    </source>
</evidence>
<keyword evidence="3" id="KW-0804">Transcription</keyword>
<evidence type="ECO:0000256" key="1">
    <source>
        <dbReference type="ARBA" id="ARBA00023015"/>
    </source>
</evidence>
<dbReference type="GO" id="GO:0001006">
    <property type="term" value="F:RNA polymerase III type 3 promoter sequence-specific DNA binding"/>
    <property type="evidence" value="ECO:0007669"/>
    <property type="project" value="TreeGrafter"/>
</dbReference>
<dbReference type="InterPro" id="IPR051575">
    <property type="entry name" value="Myb-like_DNA-bd"/>
</dbReference>
<keyword evidence="4" id="KW-0539">Nucleus</keyword>
<dbReference type="GO" id="GO:0019185">
    <property type="term" value="C:snRNA-activating protein complex"/>
    <property type="evidence" value="ECO:0007669"/>
    <property type="project" value="TreeGrafter"/>
</dbReference>
<evidence type="ECO:0000259" key="5">
    <source>
        <dbReference type="PROSITE" id="PS50090"/>
    </source>
</evidence>
<dbReference type="PANTHER" id="PTHR46621:SF1">
    <property type="entry name" value="SNRNA-ACTIVATING PROTEIN COMPLEX SUBUNIT 4"/>
    <property type="match status" value="1"/>
</dbReference>
<dbReference type="PROSITE" id="PS50090">
    <property type="entry name" value="MYB_LIKE"/>
    <property type="match status" value="2"/>
</dbReference>
<dbReference type="PROSITE" id="PS51294">
    <property type="entry name" value="HTH_MYB"/>
    <property type="match status" value="1"/>
</dbReference>
<dbReference type="InterPro" id="IPR001005">
    <property type="entry name" value="SANT/Myb"/>
</dbReference>
<accession>A0A1R2BFL5</accession>
<dbReference type="InterPro" id="IPR017930">
    <property type="entry name" value="Myb_dom"/>
</dbReference>